<evidence type="ECO:0000313" key="1">
    <source>
        <dbReference type="EMBL" id="MFC7447159.1"/>
    </source>
</evidence>
<organism evidence="1 2">
    <name type="scientific">Rhodococcus daqingensis</name>
    <dbReference type="NCBI Taxonomy" id="2479363"/>
    <lineage>
        <taxon>Bacteria</taxon>
        <taxon>Bacillati</taxon>
        <taxon>Actinomycetota</taxon>
        <taxon>Actinomycetes</taxon>
        <taxon>Mycobacteriales</taxon>
        <taxon>Nocardiaceae</taxon>
        <taxon>Rhodococcus</taxon>
    </lineage>
</organism>
<reference evidence="2" key="1">
    <citation type="journal article" date="2019" name="Int. J. Syst. Evol. Microbiol.">
        <title>The Global Catalogue of Microorganisms (GCM) 10K type strain sequencing project: providing services to taxonomists for standard genome sequencing and annotation.</title>
        <authorList>
            <consortium name="The Broad Institute Genomics Platform"/>
            <consortium name="The Broad Institute Genome Sequencing Center for Infectious Disease"/>
            <person name="Wu L."/>
            <person name="Ma J."/>
        </authorList>
    </citation>
    <scope>NUCLEOTIDE SEQUENCE [LARGE SCALE GENOMIC DNA]</scope>
    <source>
        <strain evidence="2">ICMP 19430</strain>
    </source>
</reference>
<comment type="caution">
    <text evidence="1">The sequence shown here is derived from an EMBL/GenBank/DDBJ whole genome shotgun (WGS) entry which is preliminary data.</text>
</comment>
<sequence>MNEPLTVVNAALTEIEQWGLQRLADLWFPGTDTSPAMRALPDYESVVRTALAANDEVAAALREIARTAADAADLTPEVVDSWPTETVEAAYLFVMCAYYMSKTVRAAIGYPGQTRVPVATATPDQVFTDELLAPVIARGPIYVPTPGSTGDE</sequence>
<name>A0ABW2RTJ2_9NOCA</name>
<dbReference type="Proteomes" id="UP001596484">
    <property type="component" value="Unassembled WGS sequence"/>
</dbReference>
<evidence type="ECO:0000313" key="2">
    <source>
        <dbReference type="Proteomes" id="UP001596484"/>
    </source>
</evidence>
<gene>
    <name evidence="1" type="ORF">ACFQS9_04555</name>
</gene>
<dbReference type="EMBL" id="JBHTCS010000009">
    <property type="protein sequence ID" value="MFC7447159.1"/>
    <property type="molecule type" value="Genomic_DNA"/>
</dbReference>
<accession>A0ABW2RTJ2</accession>
<keyword evidence="2" id="KW-1185">Reference proteome</keyword>
<proteinExistence type="predicted"/>
<dbReference type="RefSeq" id="WP_378402030.1">
    <property type="nucleotide sequence ID" value="NZ_JBHTCS010000009.1"/>
</dbReference>
<protein>
    <submittedName>
        <fullName evidence="1">Uncharacterized protein</fullName>
    </submittedName>
</protein>